<name>A0A0E9PM20_ANGAN</name>
<reference evidence="1" key="2">
    <citation type="journal article" date="2015" name="Fish Shellfish Immunol.">
        <title>Early steps in the European eel (Anguilla anguilla)-Vibrio vulnificus interaction in the gills: Role of the RtxA13 toxin.</title>
        <authorList>
            <person name="Callol A."/>
            <person name="Pajuelo D."/>
            <person name="Ebbesson L."/>
            <person name="Teles M."/>
            <person name="MacKenzie S."/>
            <person name="Amaro C."/>
        </authorList>
    </citation>
    <scope>NUCLEOTIDE SEQUENCE</scope>
</reference>
<dbReference type="EMBL" id="GBXM01103709">
    <property type="protein sequence ID" value="JAH04868.1"/>
    <property type="molecule type" value="Transcribed_RNA"/>
</dbReference>
<proteinExistence type="predicted"/>
<reference evidence="1" key="1">
    <citation type="submission" date="2014-11" db="EMBL/GenBank/DDBJ databases">
        <authorList>
            <person name="Amaro Gonzalez C."/>
        </authorList>
    </citation>
    <scope>NUCLEOTIDE SEQUENCE</scope>
</reference>
<evidence type="ECO:0000313" key="1">
    <source>
        <dbReference type="EMBL" id="JAH04868.1"/>
    </source>
</evidence>
<sequence length="24" mass="2862">MMVAVHLFFVLQRKKQDVCKITEP</sequence>
<organism evidence="1">
    <name type="scientific">Anguilla anguilla</name>
    <name type="common">European freshwater eel</name>
    <name type="synonym">Muraena anguilla</name>
    <dbReference type="NCBI Taxonomy" id="7936"/>
    <lineage>
        <taxon>Eukaryota</taxon>
        <taxon>Metazoa</taxon>
        <taxon>Chordata</taxon>
        <taxon>Craniata</taxon>
        <taxon>Vertebrata</taxon>
        <taxon>Euteleostomi</taxon>
        <taxon>Actinopterygii</taxon>
        <taxon>Neopterygii</taxon>
        <taxon>Teleostei</taxon>
        <taxon>Anguilliformes</taxon>
        <taxon>Anguillidae</taxon>
        <taxon>Anguilla</taxon>
    </lineage>
</organism>
<protein>
    <submittedName>
        <fullName evidence="1">Uncharacterized protein</fullName>
    </submittedName>
</protein>
<dbReference type="AlphaFoldDB" id="A0A0E9PM20"/>
<accession>A0A0E9PM20</accession>